<keyword evidence="1" id="KW-0732">Signal</keyword>
<organism evidence="2 3">
    <name type="scientific">Mesorhabditis spiculigera</name>
    <dbReference type="NCBI Taxonomy" id="96644"/>
    <lineage>
        <taxon>Eukaryota</taxon>
        <taxon>Metazoa</taxon>
        <taxon>Ecdysozoa</taxon>
        <taxon>Nematoda</taxon>
        <taxon>Chromadorea</taxon>
        <taxon>Rhabditida</taxon>
        <taxon>Rhabditina</taxon>
        <taxon>Rhabditomorpha</taxon>
        <taxon>Rhabditoidea</taxon>
        <taxon>Rhabditidae</taxon>
        <taxon>Mesorhabditinae</taxon>
        <taxon>Mesorhabditis</taxon>
    </lineage>
</organism>
<dbReference type="PANTHER" id="PTHR32015">
    <property type="entry name" value="FASTING INDUCED LIPASE"/>
    <property type="match status" value="1"/>
</dbReference>
<comment type="caution">
    <text evidence="2">The sequence shown here is derived from an EMBL/GenBank/DDBJ whole genome shotgun (WGS) entry which is preliminary data.</text>
</comment>
<dbReference type="Pfam" id="PF01674">
    <property type="entry name" value="Lipase_2"/>
    <property type="match status" value="1"/>
</dbReference>
<name>A0AA36CJA0_9BILA</name>
<dbReference type="InterPro" id="IPR029058">
    <property type="entry name" value="AB_hydrolase_fold"/>
</dbReference>
<dbReference type="Gene3D" id="3.40.50.1820">
    <property type="entry name" value="alpha/beta hydrolase"/>
    <property type="match status" value="1"/>
</dbReference>
<dbReference type="PANTHER" id="PTHR32015:SF1">
    <property type="entry name" value="LIPASE"/>
    <property type="match status" value="1"/>
</dbReference>
<dbReference type="InterPro" id="IPR002918">
    <property type="entry name" value="Lipase_EstA/Esterase_EstB"/>
</dbReference>
<evidence type="ECO:0000256" key="1">
    <source>
        <dbReference type="SAM" id="SignalP"/>
    </source>
</evidence>
<feature type="signal peptide" evidence="1">
    <location>
        <begin position="1"/>
        <end position="20"/>
    </location>
</feature>
<protein>
    <recommendedName>
        <fullName evidence="4">Lipase</fullName>
    </recommendedName>
</protein>
<dbReference type="GO" id="GO:0016298">
    <property type="term" value="F:lipase activity"/>
    <property type="evidence" value="ECO:0007669"/>
    <property type="project" value="TreeGrafter"/>
</dbReference>
<keyword evidence="3" id="KW-1185">Reference proteome</keyword>
<dbReference type="SUPFAM" id="SSF53474">
    <property type="entry name" value="alpha/beta-Hydrolases"/>
    <property type="match status" value="1"/>
</dbReference>
<dbReference type="EMBL" id="CATQJA010001996">
    <property type="protein sequence ID" value="CAJ0569296.1"/>
    <property type="molecule type" value="Genomic_DNA"/>
</dbReference>
<feature type="non-terminal residue" evidence="2">
    <location>
        <position position="1"/>
    </location>
</feature>
<reference evidence="2" key="1">
    <citation type="submission" date="2023-06" db="EMBL/GenBank/DDBJ databases">
        <authorList>
            <person name="Delattre M."/>
        </authorList>
    </citation>
    <scope>NUCLEOTIDE SEQUENCE</scope>
    <source>
        <strain evidence="2">AF72</strain>
    </source>
</reference>
<dbReference type="AlphaFoldDB" id="A0AA36CJA0"/>
<accession>A0AA36CJA0</accession>
<proteinExistence type="predicted"/>
<dbReference type="Proteomes" id="UP001177023">
    <property type="component" value="Unassembled WGS sequence"/>
</dbReference>
<sequence>MRSGVLRLLLATWACALVAAADPVGPITTHFEEWLKSNGYGEFDYARRDLGEVGSYGGKKDDHQEVQQTPIVFIHGNTDGALKEPGPYSSGSSAQIAYFESKGYTQAELYVTTWGNRRLDEAAYQAHNCSTLVRLRRFVEAVLKYTGKKAIHLSGHSMGVTLARKVAKGGKVTEKLNGNTCDLGPPLTEQIDVFWGSAARTTACAPASPRRILVMKLTASGLGTVAARTTAKCVASSLYPKNAISRTIPACFIR</sequence>
<evidence type="ECO:0000313" key="2">
    <source>
        <dbReference type="EMBL" id="CAJ0569296.1"/>
    </source>
</evidence>
<evidence type="ECO:0008006" key="4">
    <source>
        <dbReference type="Google" id="ProtNLM"/>
    </source>
</evidence>
<dbReference type="GO" id="GO:0016042">
    <property type="term" value="P:lipid catabolic process"/>
    <property type="evidence" value="ECO:0007669"/>
    <property type="project" value="InterPro"/>
</dbReference>
<evidence type="ECO:0000313" key="3">
    <source>
        <dbReference type="Proteomes" id="UP001177023"/>
    </source>
</evidence>
<feature type="chain" id="PRO_5041471170" description="Lipase" evidence="1">
    <location>
        <begin position="21"/>
        <end position="254"/>
    </location>
</feature>
<gene>
    <name evidence="2" type="ORF">MSPICULIGERA_LOCUS7779</name>
</gene>